<dbReference type="InterPro" id="IPR001497">
    <property type="entry name" value="MethylDNA_cys_MeTrfase_AS"/>
</dbReference>
<accession>A0A916JWZ7</accession>
<evidence type="ECO:0000256" key="1">
    <source>
        <dbReference type="ARBA" id="ARBA00001286"/>
    </source>
</evidence>
<dbReference type="GO" id="GO:0003908">
    <property type="term" value="F:methylated-DNA-[protein]-cysteine S-methyltransferase activity"/>
    <property type="evidence" value="ECO:0007669"/>
    <property type="project" value="UniProtKB-EC"/>
</dbReference>
<evidence type="ECO:0000256" key="2">
    <source>
        <dbReference type="ARBA" id="ARBA00008711"/>
    </source>
</evidence>
<keyword evidence="12" id="KW-1185">Reference proteome</keyword>
<comment type="similarity">
    <text evidence="2">Belongs to the MGMT family.</text>
</comment>
<dbReference type="PANTHER" id="PTHR10815:SF12">
    <property type="entry name" value="METHYLATED-DNA--PROTEIN-CYSTEINE METHYLTRANSFERASE, INDUCIBLE"/>
    <property type="match status" value="1"/>
</dbReference>
<evidence type="ECO:0000256" key="4">
    <source>
        <dbReference type="ARBA" id="ARBA00022603"/>
    </source>
</evidence>
<dbReference type="Pfam" id="PF02870">
    <property type="entry name" value="Methyltransf_1N"/>
    <property type="match status" value="1"/>
</dbReference>
<dbReference type="PANTHER" id="PTHR10815">
    <property type="entry name" value="METHYLATED-DNA--PROTEIN-CYSTEINE METHYLTRANSFERASE"/>
    <property type="match status" value="1"/>
</dbReference>
<evidence type="ECO:0000256" key="6">
    <source>
        <dbReference type="ARBA" id="ARBA00022763"/>
    </source>
</evidence>
<reference evidence="11" key="1">
    <citation type="submission" date="2021-06" db="EMBL/GenBank/DDBJ databases">
        <authorList>
            <person name="Criscuolo A."/>
        </authorList>
    </citation>
    <scope>NUCLEOTIDE SEQUENCE</scope>
    <source>
        <strain evidence="11">CIP111600</strain>
    </source>
</reference>
<dbReference type="PROSITE" id="PS00374">
    <property type="entry name" value="MGMT"/>
    <property type="match status" value="1"/>
</dbReference>
<evidence type="ECO:0000313" key="12">
    <source>
        <dbReference type="Proteomes" id="UP000693672"/>
    </source>
</evidence>
<dbReference type="GO" id="GO:0032259">
    <property type="term" value="P:methylation"/>
    <property type="evidence" value="ECO:0007669"/>
    <property type="project" value="UniProtKB-KW"/>
</dbReference>
<dbReference type="AlphaFoldDB" id="A0A916JWZ7"/>
<comment type="catalytic activity">
    <reaction evidence="1">
        <text>a 4-O-methyl-thymidine in DNA + L-cysteinyl-[protein] = a thymidine in DNA + S-methyl-L-cysteinyl-[protein]</text>
        <dbReference type="Rhea" id="RHEA:53428"/>
        <dbReference type="Rhea" id="RHEA-COMP:10131"/>
        <dbReference type="Rhea" id="RHEA-COMP:10132"/>
        <dbReference type="Rhea" id="RHEA-COMP:13555"/>
        <dbReference type="Rhea" id="RHEA-COMP:13556"/>
        <dbReference type="ChEBI" id="CHEBI:29950"/>
        <dbReference type="ChEBI" id="CHEBI:82612"/>
        <dbReference type="ChEBI" id="CHEBI:137386"/>
        <dbReference type="ChEBI" id="CHEBI:137387"/>
        <dbReference type="EC" id="2.1.1.63"/>
    </reaction>
</comment>
<keyword evidence="4 11" id="KW-0489">Methyltransferase</keyword>
<evidence type="ECO:0000313" key="11">
    <source>
        <dbReference type="EMBL" id="CAG7607068.1"/>
    </source>
</evidence>
<name>A0A916JWZ7_9BACL</name>
<evidence type="ECO:0000259" key="9">
    <source>
        <dbReference type="Pfam" id="PF01035"/>
    </source>
</evidence>
<evidence type="ECO:0000256" key="7">
    <source>
        <dbReference type="ARBA" id="ARBA00023204"/>
    </source>
</evidence>
<organism evidence="11 12">
    <name type="scientific">Paenibacillus solanacearum</name>
    <dbReference type="NCBI Taxonomy" id="2048548"/>
    <lineage>
        <taxon>Bacteria</taxon>
        <taxon>Bacillati</taxon>
        <taxon>Bacillota</taxon>
        <taxon>Bacilli</taxon>
        <taxon>Bacillales</taxon>
        <taxon>Paenibacillaceae</taxon>
        <taxon>Paenibacillus</taxon>
    </lineage>
</organism>
<dbReference type="EMBL" id="CAJVAS010000003">
    <property type="protein sequence ID" value="CAG7607068.1"/>
    <property type="molecule type" value="Genomic_DNA"/>
</dbReference>
<dbReference type="NCBIfam" id="TIGR00589">
    <property type="entry name" value="ogt"/>
    <property type="match status" value="1"/>
</dbReference>
<proteinExistence type="inferred from homology"/>
<feature type="domain" description="Methylguanine DNA methyltransferase ribonuclease-like" evidence="10">
    <location>
        <begin position="19"/>
        <end position="87"/>
    </location>
</feature>
<dbReference type="FunFam" id="1.10.10.10:FF:000214">
    <property type="entry name" value="Methylated-DNA--protein-cysteine methyltransferase"/>
    <property type="match status" value="1"/>
</dbReference>
<dbReference type="Pfam" id="PF01035">
    <property type="entry name" value="DNA_binding_1"/>
    <property type="match status" value="1"/>
</dbReference>
<comment type="catalytic activity">
    <reaction evidence="8">
        <text>a 6-O-methyl-2'-deoxyguanosine in DNA + L-cysteinyl-[protein] = S-methyl-L-cysteinyl-[protein] + a 2'-deoxyguanosine in DNA</text>
        <dbReference type="Rhea" id="RHEA:24000"/>
        <dbReference type="Rhea" id="RHEA-COMP:10131"/>
        <dbReference type="Rhea" id="RHEA-COMP:10132"/>
        <dbReference type="Rhea" id="RHEA-COMP:11367"/>
        <dbReference type="Rhea" id="RHEA-COMP:11368"/>
        <dbReference type="ChEBI" id="CHEBI:29950"/>
        <dbReference type="ChEBI" id="CHEBI:82612"/>
        <dbReference type="ChEBI" id="CHEBI:85445"/>
        <dbReference type="ChEBI" id="CHEBI:85448"/>
        <dbReference type="EC" id="2.1.1.63"/>
    </reaction>
</comment>
<evidence type="ECO:0000259" key="10">
    <source>
        <dbReference type="Pfam" id="PF02870"/>
    </source>
</evidence>
<keyword evidence="5 11" id="KW-0808">Transferase</keyword>
<evidence type="ECO:0000256" key="5">
    <source>
        <dbReference type="ARBA" id="ARBA00022679"/>
    </source>
</evidence>
<keyword evidence="6" id="KW-0227">DNA damage</keyword>
<evidence type="ECO:0000256" key="8">
    <source>
        <dbReference type="ARBA" id="ARBA00049348"/>
    </source>
</evidence>
<comment type="caution">
    <text evidence="11">The sequence shown here is derived from an EMBL/GenBank/DDBJ whole genome shotgun (WGS) entry which is preliminary data.</text>
</comment>
<dbReference type="EC" id="2.1.1.63" evidence="3"/>
<dbReference type="GO" id="GO:0006281">
    <property type="term" value="P:DNA repair"/>
    <property type="evidence" value="ECO:0007669"/>
    <property type="project" value="UniProtKB-KW"/>
</dbReference>
<feature type="domain" description="Methylated-DNA-[protein]-cysteine S-methyltransferase DNA binding" evidence="9">
    <location>
        <begin position="91"/>
        <end position="170"/>
    </location>
</feature>
<dbReference type="InterPro" id="IPR008332">
    <property type="entry name" value="MethylG_MeTrfase_N"/>
</dbReference>
<dbReference type="Proteomes" id="UP000693672">
    <property type="component" value="Unassembled WGS sequence"/>
</dbReference>
<evidence type="ECO:0000256" key="3">
    <source>
        <dbReference type="ARBA" id="ARBA00011918"/>
    </source>
</evidence>
<sequence length="182" mass="20257">MNHTDDQVLYWTPFVHGAWNMAMAATENGLCYVGSVHGTVNELEQWANTRLPGRRLVRDDRRMQPYAVQFAEYFDGARTDFTLPLDLVGTPFHRSVWNAVYEIGYGRTYTYSDIAQRIRKPEAVRAVGTAIGANPVLIAVPCHRVIGKNGKLTGYRGGLEMKAGLLQLEQSCSLAQSGASYD</sequence>
<dbReference type="RefSeq" id="WP_218090755.1">
    <property type="nucleotide sequence ID" value="NZ_CAJVAS010000003.1"/>
</dbReference>
<protein>
    <recommendedName>
        <fullName evidence="3">methylated-DNA--[protein]-cysteine S-methyltransferase</fullName>
        <ecNumber evidence="3">2.1.1.63</ecNumber>
    </recommendedName>
</protein>
<dbReference type="InterPro" id="IPR014048">
    <property type="entry name" value="MethylDNA_cys_MeTrfase_DNA-bd"/>
</dbReference>
<gene>
    <name evidence="11" type="primary">adaB</name>
    <name evidence="11" type="ORF">PAESOLCIP111_00920</name>
</gene>
<keyword evidence="7" id="KW-0234">DNA repair</keyword>
<dbReference type="CDD" id="cd06445">
    <property type="entry name" value="ATase"/>
    <property type="match status" value="1"/>
</dbReference>